<dbReference type="PANTHER" id="PTHR42944">
    <property type="entry name" value="ADENINE DNA GLYCOSYLASE"/>
    <property type="match status" value="1"/>
</dbReference>
<protein>
    <recommendedName>
        <fullName evidence="6">Adenine DNA glycosylase</fullName>
        <ecNumber evidence="5">3.2.2.31</ecNumber>
    </recommendedName>
</protein>
<dbReference type="AlphaFoldDB" id="F7WZR0"/>
<evidence type="ECO:0000256" key="13">
    <source>
        <dbReference type="ARBA" id="ARBA00023204"/>
    </source>
</evidence>
<evidence type="ECO:0000256" key="10">
    <source>
        <dbReference type="ARBA" id="ARBA00022801"/>
    </source>
</evidence>
<dbReference type="SUPFAM" id="SSF48150">
    <property type="entry name" value="DNA-glycosylase"/>
    <property type="match status" value="1"/>
</dbReference>
<dbReference type="HOGENOM" id="CLU_012862_0_2_6"/>
<dbReference type="GO" id="GO:0035485">
    <property type="term" value="F:adenine/guanine mispair binding"/>
    <property type="evidence" value="ECO:0007669"/>
    <property type="project" value="TreeGrafter"/>
</dbReference>
<keyword evidence="8" id="KW-0479">Metal-binding</keyword>
<dbReference type="InterPro" id="IPR036766">
    <property type="entry name" value="Fe_traffick_prot_YggX_sf"/>
</dbReference>
<evidence type="ECO:0000256" key="3">
    <source>
        <dbReference type="ARBA" id="ARBA00002933"/>
    </source>
</evidence>
<dbReference type="eggNOG" id="COG1194">
    <property type="taxonomic scope" value="Bacteria"/>
</dbReference>
<organism evidence="16 17">
    <name type="scientific">Buchnera aphidicola</name>
    <name type="common">Cinara tujafilina</name>
    <dbReference type="NCBI Taxonomy" id="261317"/>
    <lineage>
        <taxon>Bacteria</taxon>
        <taxon>Pseudomonadati</taxon>
        <taxon>Pseudomonadota</taxon>
        <taxon>Gammaproteobacteria</taxon>
        <taxon>Enterobacterales</taxon>
        <taxon>Erwiniaceae</taxon>
        <taxon>Buchnera</taxon>
    </lineage>
</organism>
<dbReference type="Gene3D" id="1.10.1670.10">
    <property type="entry name" value="Helix-hairpin-Helix base-excision DNA repair enzymes (C-terminal)"/>
    <property type="match status" value="1"/>
</dbReference>
<evidence type="ECO:0000256" key="2">
    <source>
        <dbReference type="ARBA" id="ARBA00001966"/>
    </source>
</evidence>
<dbReference type="GO" id="GO:0000701">
    <property type="term" value="F:purine-specific mismatch base pair DNA N-glycosylase activity"/>
    <property type="evidence" value="ECO:0007669"/>
    <property type="project" value="UniProtKB-EC"/>
</dbReference>
<dbReference type="InterPro" id="IPR044298">
    <property type="entry name" value="MIG/MutY"/>
</dbReference>
<dbReference type="GO" id="GO:0006284">
    <property type="term" value="P:base-excision repair"/>
    <property type="evidence" value="ECO:0007669"/>
    <property type="project" value="InterPro"/>
</dbReference>
<dbReference type="Pfam" id="PF00633">
    <property type="entry name" value="HHH"/>
    <property type="match status" value="1"/>
</dbReference>
<dbReference type="Pfam" id="PF00730">
    <property type="entry name" value="HhH-GPD"/>
    <property type="match status" value="1"/>
</dbReference>
<evidence type="ECO:0000256" key="7">
    <source>
        <dbReference type="ARBA" id="ARBA00022485"/>
    </source>
</evidence>
<comment type="cofactor">
    <cofactor evidence="2">
        <name>[4Fe-4S] cluster</name>
        <dbReference type="ChEBI" id="CHEBI:49883"/>
    </cofactor>
</comment>
<dbReference type="SMART" id="SM00478">
    <property type="entry name" value="ENDO3c"/>
    <property type="match status" value="1"/>
</dbReference>
<dbReference type="Pfam" id="PF04362">
    <property type="entry name" value="Iron_traffic"/>
    <property type="match status" value="1"/>
</dbReference>
<dbReference type="GO" id="GO:0006298">
    <property type="term" value="P:mismatch repair"/>
    <property type="evidence" value="ECO:0007669"/>
    <property type="project" value="TreeGrafter"/>
</dbReference>
<gene>
    <name evidence="16" type="primary">mutY</name>
    <name evidence="16" type="ORF">BCTU_372</name>
</gene>
<keyword evidence="7" id="KW-0004">4Fe-4S</keyword>
<dbReference type="InterPro" id="IPR000445">
    <property type="entry name" value="HhH_motif"/>
</dbReference>
<evidence type="ECO:0000259" key="15">
    <source>
        <dbReference type="SMART" id="SM00478"/>
    </source>
</evidence>
<dbReference type="Proteomes" id="UP000006811">
    <property type="component" value="Chromosome"/>
</dbReference>
<evidence type="ECO:0000256" key="12">
    <source>
        <dbReference type="ARBA" id="ARBA00023014"/>
    </source>
</evidence>
<comment type="similarity">
    <text evidence="4">Belongs to the Nth/MutY family.</text>
</comment>
<dbReference type="GO" id="GO:0005506">
    <property type="term" value="F:iron ion binding"/>
    <property type="evidence" value="ECO:0007669"/>
    <property type="project" value="InterPro"/>
</dbReference>
<comment type="catalytic activity">
    <reaction evidence="1">
        <text>Hydrolyzes free adenine bases from 7,8-dihydro-8-oxoguanine:adenine mismatched double-stranded DNA, leaving an apurinic site.</text>
        <dbReference type="EC" id="3.2.2.31"/>
    </reaction>
</comment>
<name>F7WZR0_9GAMM</name>
<dbReference type="InterPro" id="IPR003265">
    <property type="entry name" value="HhH-GPD_domain"/>
</dbReference>
<dbReference type="Gene3D" id="1.10.3880.10">
    <property type="entry name" value="Fe(II) trafficking protein YggX"/>
    <property type="match status" value="1"/>
</dbReference>
<dbReference type="InterPro" id="IPR023170">
    <property type="entry name" value="HhH_base_excis_C"/>
</dbReference>
<dbReference type="InterPro" id="IPR029119">
    <property type="entry name" value="MutY_C"/>
</dbReference>
<keyword evidence="10" id="KW-0378">Hydrolase</keyword>
<sequence>MIFSQKILNWYHNNGRKNLPWKKNNNIYYIWISEIMLQRTQVKKVIPYYIKFIKNFPTIKILLKNPIEKILYFWSGLGFYQRVHNIYKTAHIIQKKYQGNFPTTLPEIKNLPGIGKTTAHAILSFSKNYCYPILDSNIKRILLRYYFSTKKKFYFLKKKLWNIINQLIPVHYAEKFNQGMMDLGALICHYKNPECLLCPLKNQCNYYKTKQSNIEKLFIKKFSKKKIGMTFIILNYKNFILLQKQKTQKFWKSLFCFPIHYFSITDNIWKNIKNIKNNVFKIIPPFIHHFSHIKLYITVCLIPIKKNKIKINLQKKDLWYDIFCPPKIGIPSPVSKIITIIKQYGNKIMKKIKPRTIFCTFLKKEALGLDYPFYPGEIGNKIYNEISQEAWQHWIKKQTKIINEKN</sequence>
<dbReference type="EC" id="3.2.2.31" evidence="5"/>
<evidence type="ECO:0000256" key="14">
    <source>
        <dbReference type="ARBA" id="ARBA00023295"/>
    </source>
</evidence>
<dbReference type="GO" id="GO:0051539">
    <property type="term" value="F:4 iron, 4 sulfur cluster binding"/>
    <property type="evidence" value="ECO:0007669"/>
    <property type="project" value="UniProtKB-KW"/>
</dbReference>
<dbReference type="STRING" id="261317.BCTU_372"/>
<dbReference type="InterPro" id="IPR007457">
    <property type="entry name" value="Fe_traffick_prot_YggX"/>
</dbReference>
<evidence type="ECO:0000256" key="8">
    <source>
        <dbReference type="ARBA" id="ARBA00022723"/>
    </source>
</evidence>
<dbReference type="KEGG" id="baj:BCTU_372"/>
<dbReference type="Gene3D" id="1.10.340.30">
    <property type="entry name" value="Hypothetical protein, domain 2"/>
    <property type="match status" value="1"/>
</dbReference>
<keyword evidence="13" id="KW-0234">DNA repair</keyword>
<evidence type="ECO:0000256" key="1">
    <source>
        <dbReference type="ARBA" id="ARBA00000843"/>
    </source>
</evidence>
<evidence type="ECO:0000256" key="9">
    <source>
        <dbReference type="ARBA" id="ARBA00022763"/>
    </source>
</evidence>
<dbReference type="SUPFAM" id="SSF111148">
    <property type="entry name" value="YggX-like"/>
    <property type="match status" value="1"/>
</dbReference>
<evidence type="ECO:0000313" key="17">
    <source>
        <dbReference type="Proteomes" id="UP000006811"/>
    </source>
</evidence>
<accession>F7WZR0</accession>
<dbReference type="InterPro" id="IPR015797">
    <property type="entry name" value="NUDIX_hydrolase-like_dom_sf"/>
</dbReference>
<evidence type="ECO:0000313" key="16">
    <source>
        <dbReference type="EMBL" id="AEH39936.1"/>
    </source>
</evidence>
<keyword evidence="14" id="KW-0326">Glycosidase</keyword>
<keyword evidence="11" id="KW-0408">Iron</keyword>
<reference evidence="16 17" key="1">
    <citation type="journal article" date="2011" name="Appl. Environ. Microbiol.">
        <title>The genome of Buchnera aphidicola from the aphid Cinara tujafilina provides new clues about the evolutionary history of metabolic losses in bacterial endosymbionts.</title>
        <authorList>
            <person name="Lamelas A."/>
            <person name="Gosalbes M.J."/>
            <person name="Moya A."/>
            <person name="Latorre A."/>
        </authorList>
    </citation>
    <scope>NUCLEOTIDE SEQUENCE [LARGE SCALE GENOMIC DNA]</scope>
    <source>
        <strain evidence="17">Cinara tujafilina</strain>
    </source>
</reference>
<keyword evidence="9" id="KW-0227">DNA damage</keyword>
<dbReference type="InterPro" id="IPR011257">
    <property type="entry name" value="DNA_glycosylase"/>
</dbReference>
<evidence type="ECO:0000256" key="6">
    <source>
        <dbReference type="ARBA" id="ARBA00022023"/>
    </source>
</evidence>
<feature type="domain" description="HhH-GPD" evidence="15">
    <location>
        <begin position="36"/>
        <end position="186"/>
    </location>
</feature>
<dbReference type="CDD" id="cd00056">
    <property type="entry name" value="ENDO3c"/>
    <property type="match status" value="1"/>
</dbReference>
<dbReference type="SUPFAM" id="SSF55811">
    <property type="entry name" value="Nudix"/>
    <property type="match status" value="1"/>
</dbReference>
<evidence type="ECO:0000256" key="11">
    <source>
        <dbReference type="ARBA" id="ARBA00023004"/>
    </source>
</evidence>
<keyword evidence="12" id="KW-0411">Iron-sulfur</keyword>
<evidence type="ECO:0000256" key="4">
    <source>
        <dbReference type="ARBA" id="ARBA00008343"/>
    </source>
</evidence>
<dbReference type="Pfam" id="PF14815">
    <property type="entry name" value="NUDIX_4"/>
    <property type="match status" value="1"/>
</dbReference>
<dbReference type="EMBL" id="CP001817">
    <property type="protein sequence ID" value="AEH39936.1"/>
    <property type="molecule type" value="Genomic_DNA"/>
</dbReference>
<dbReference type="GO" id="GO:0034039">
    <property type="term" value="F:8-oxo-7,8-dihydroguanine DNA N-glycosylase activity"/>
    <property type="evidence" value="ECO:0007669"/>
    <property type="project" value="TreeGrafter"/>
</dbReference>
<dbReference type="PANTHER" id="PTHR42944:SF1">
    <property type="entry name" value="ADENINE DNA GLYCOSYLASE"/>
    <property type="match status" value="1"/>
</dbReference>
<evidence type="ECO:0000256" key="5">
    <source>
        <dbReference type="ARBA" id="ARBA00012045"/>
    </source>
</evidence>
<comment type="function">
    <text evidence="3">Adenine glycosylase active on G-A mispairs. MutY also corrects error-prone DNA synthesis past GO lesions which are due to the oxidatively damaged form of guanine: 7,8-dihydro-8-oxoguanine (8-oxo-dGTP).</text>
</comment>
<dbReference type="GO" id="GO:0032357">
    <property type="term" value="F:oxidized purine DNA binding"/>
    <property type="evidence" value="ECO:0007669"/>
    <property type="project" value="TreeGrafter"/>
</dbReference>
<proteinExistence type="inferred from homology"/>
<keyword evidence="17" id="KW-1185">Reference proteome</keyword>